<reference evidence="3 4" key="1">
    <citation type="submission" date="2017-12" db="EMBL/GenBank/DDBJ databases">
        <title>Characterization of six clinical isolates of Enterochimera gen. nov., a novel genus of the Yersiniaciae family and the three species Enterochimera arupensis sp. nov., Enterochimera coloradensis sp. nov, and Enterochimera californica sp. nov.</title>
        <authorList>
            <person name="Rossi A."/>
            <person name="Fisher M."/>
        </authorList>
    </citation>
    <scope>NUCLEOTIDE SEQUENCE [LARGE SCALE GENOMIC DNA]</scope>
    <source>
        <strain evidence="4">2015-Iso6</strain>
    </source>
</reference>
<dbReference type="RefSeq" id="WP_101814955.1">
    <property type="nucleotide sequence ID" value="NZ_PJZF01000002.1"/>
</dbReference>
<dbReference type="EMBL" id="PJZF01000002">
    <property type="protein sequence ID" value="PLR41174.1"/>
    <property type="molecule type" value="Genomic_DNA"/>
</dbReference>
<dbReference type="Gene3D" id="3.20.20.140">
    <property type="entry name" value="Metal-dependent hydrolases"/>
    <property type="match status" value="1"/>
</dbReference>
<comment type="caution">
    <text evidence="3">The sequence shown here is derived from an EMBL/GenBank/DDBJ whole genome shotgun (WGS) entry which is preliminary data.</text>
</comment>
<evidence type="ECO:0000256" key="1">
    <source>
        <dbReference type="ARBA" id="ARBA00038310"/>
    </source>
</evidence>
<dbReference type="InterPro" id="IPR032466">
    <property type="entry name" value="Metal_Hydrolase"/>
</dbReference>
<proteinExistence type="inferred from homology"/>
<dbReference type="Proteomes" id="UP000234240">
    <property type="component" value="Unassembled WGS sequence"/>
</dbReference>
<accession>A0A2N5EF57</accession>
<dbReference type="GO" id="GO:0016787">
    <property type="term" value="F:hydrolase activity"/>
    <property type="evidence" value="ECO:0007669"/>
    <property type="project" value="UniProtKB-KW"/>
</dbReference>
<evidence type="ECO:0000259" key="2">
    <source>
        <dbReference type="Pfam" id="PF04909"/>
    </source>
</evidence>
<sequence>MRIDAHQHFWRYQPQEYGWISDQMAVLQRDFLPGDLLPLLQQQQIDGCIAVQARQSLDETLSLLAMADVNPFILGVVGWLPLTSPVLADVLAPLQDLPALRGVRHLVQDEPDPAAWLQQPALEGGMQLIQSRGYVYELLVTHRHLADATTFAARHDDHWLVLDHLGKPDIARGAVHWARQIAPLAALPHVACKLSGLVTEAPGFRWTPALLRPFIEAALEAFGPDRLLAGSDWPVCLLAGEYAQVTELYEQALVSLSDAERAAILGGNACRLYGLQEPDYAPQPH</sequence>
<evidence type="ECO:0000313" key="4">
    <source>
        <dbReference type="Proteomes" id="UP000234240"/>
    </source>
</evidence>
<feature type="domain" description="Amidohydrolase-related" evidence="2">
    <location>
        <begin position="3"/>
        <end position="275"/>
    </location>
</feature>
<dbReference type="OrthoDB" id="9787654at2"/>
<organism evidence="3 4">
    <name type="scientific">Chimaeribacter californicus</name>
    <dbReference type="NCBI Taxonomy" id="2060067"/>
    <lineage>
        <taxon>Bacteria</taxon>
        <taxon>Pseudomonadati</taxon>
        <taxon>Pseudomonadota</taxon>
        <taxon>Gammaproteobacteria</taxon>
        <taxon>Enterobacterales</taxon>
        <taxon>Yersiniaceae</taxon>
        <taxon>Chimaeribacter</taxon>
    </lineage>
</organism>
<gene>
    <name evidence="3" type="ORF">CYR55_04545</name>
</gene>
<dbReference type="SUPFAM" id="SSF51556">
    <property type="entry name" value="Metallo-dependent hydrolases"/>
    <property type="match status" value="1"/>
</dbReference>
<dbReference type="InterPro" id="IPR052350">
    <property type="entry name" value="Metallo-dep_Lactonases"/>
</dbReference>
<comment type="similarity">
    <text evidence="1">Belongs to the metallo-dependent hydrolases superfamily.</text>
</comment>
<dbReference type="PANTHER" id="PTHR43569:SF2">
    <property type="entry name" value="AMIDOHYDROLASE-RELATED DOMAIN-CONTAINING PROTEIN"/>
    <property type="match status" value="1"/>
</dbReference>
<keyword evidence="4" id="KW-1185">Reference proteome</keyword>
<dbReference type="PANTHER" id="PTHR43569">
    <property type="entry name" value="AMIDOHYDROLASE"/>
    <property type="match status" value="1"/>
</dbReference>
<evidence type="ECO:0000313" key="3">
    <source>
        <dbReference type="EMBL" id="PLR41174.1"/>
    </source>
</evidence>
<keyword evidence="3" id="KW-0378">Hydrolase</keyword>
<dbReference type="Pfam" id="PF04909">
    <property type="entry name" value="Amidohydro_2"/>
    <property type="match status" value="1"/>
</dbReference>
<name>A0A2N5EF57_9GAMM</name>
<dbReference type="AlphaFoldDB" id="A0A2N5EF57"/>
<dbReference type="InterPro" id="IPR006680">
    <property type="entry name" value="Amidohydro-rel"/>
</dbReference>
<protein>
    <submittedName>
        <fullName evidence="3">Amidohydrolase</fullName>
    </submittedName>
</protein>